<dbReference type="Proteomes" id="UP001159042">
    <property type="component" value="Unassembled WGS sequence"/>
</dbReference>
<evidence type="ECO:0000313" key="3">
    <source>
        <dbReference type="Proteomes" id="UP001159042"/>
    </source>
</evidence>
<dbReference type="EMBL" id="JANEYG010000028">
    <property type="protein sequence ID" value="KAJ8918057.1"/>
    <property type="molecule type" value="Genomic_DNA"/>
</dbReference>
<organism evidence="2 3">
    <name type="scientific">Exocentrus adspersus</name>
    <dbReference type="NCBI Taxonomy" id="1586481"/>
    <lineage>
        <taxon>Eukaryota</taxon>
        <taxon>Metazoa</taxon>
        <taxon>Ecdysozoa</taxon>
        <taxon>Arthropoda</taxon>
        <taxon>Hexapoda</taxon>
        <taxon>Insecta</taxon>
        <taxon>Pterygota</taxon>
        <taxon>Neoptera</taxon>
        <taxon>Endopterygota</taxon>
        <taxon>Coleoptera</taxon>
        <taxon>Polyphaga</taxon>
        <taxon>Cucujiformia</taxon>
        <taxon>Chrysomeloidea</taxon>
        <taxon>Cerambycidae</taxon>
        <taxon>Lamiinae</taxon>
        <taxon>Acanthocinini</taxon>
        <taxon>Exocentrus</taxon>
    </lineage>
</organism>
<reference evidence="2 3" key="1">
    <citation type="journal article" date="2023" name="Insect Mol. Biol.">
        <title>Genome sequencing provides insights into the evolution of gene families encoding plant cell wall-degrading enzymes in longhorned beetles.</title>
        <authorList>
            <person name="Shin N.R."/>
            <person name="Okamura Y."/>
            <person name="Kirsch R."/>
            <person name="Pauchet Y."/>
        </authorList>
    </citation>
    <scope>NUCLEOTIDE SEQUENCE [LARGE SCALE GENOMIC DNA]</scope>
    <source>
        <strain evidence="2">EAD_L_NR</strain>
    </source>
</reference>
<feature type="compositionally biased region" description="Polar residues" evidence="1">
    <location>
        <begin position="63"/>
        <end position="74"/>
    </location>
</feature>
<protein>
    <submittedName>
        <fullName evidence="2">Uncharacterized protein</fullName>
    </submittedName>
</protein>
<evidence type="ECO:0000256" key="1">
    <source>
        <dbReference type="SAM" id="MobiDB-lite"/>
    </source>
</evidence>
<evidence type="ECO:0000313" key="2">
    <source>
        <dbReference type="EMBL" id="KAJ8918057.1"/>
    </source>
</evidence>
<name>A0AAV8VVG0_9CUCU</name>
<comment type="caution">
    <text evidence="2">The sequence shown here is derived from an EMBL/GenBank/DDBJ whole genome shotgun (WGS) entry which is preliminary data.</text>
</comment>
<feature type="compositionally biased region" description="Polar residues" evidence="1">
    <location>
        <begin position="17"/>
        <end position="42"/>
    </location>
</feature>
<proteinExistence type="predicted"/>
<dbReference type="AlphaFoldDB" id="A0AAV8VVG0"/>
<keyword evidence="3" id="KW-1185">Reference proteome</keyword>
<sequence>MLQFKIIFIVPDSNPESSTIPCRSTTKTKPNCSIVNNSTPTGDYSAAAGDTYVGGPQRGSGYSAPTQSYHPYRR</sequence>
<gene>
    <name evidence="2" type="ORF">NQ315_011513</name>
</gene>
<accession>A0AAV8VVG0</accession>
<feature type="region of interest" description="Disordered" evidence="1">
    <location>
        <begin position="17"/>
        <end position="74"/>
    </location>
</feature>